<name>A0ABZ1L660_9ACTN</name>
<evidence type="ECO:0000259" key="2">
    <source>
        <dbReference type="SMART" id="SM00470"/>
    </source>
</evidence>
<dbReference type="SUPFAM" id="SSF110849">
    <property type="entry name" value="ParB/Sulfiredoxin"/>
    <property type="match status" value="1"/>
</dbReference>
<dbReference type="InterPro" id="IPR036086">
    <property type="entry name" value="ParB/Sulfiredoxin_sf"/>
</dbReference>
<sequence length="338" mass="36638">MPIESLLPADSPRLEGLNEGHVRALAESGAAFEPILVHRATGRVVDGMHRLRAAMLRGEHRIAVRHVDGAAADLFIRSVQANIGHGLPLTLGDRKAAVLRILMTHSHWSDRAIAAVTGVSPKTVGVVRGKRSTEESPQSNSSVPRVGRDGRARPADMPERRQKARSLLAERPRATLREVAQEAGVSVSTAHRLRQELRSCTAVPDADERRPAAVAVAEDSPYLASLVVAASQRCTGLTSIQPPQDPSSRGTTRIRVRAMDTLSNDPSIRFTDSGRALLRWLNVQAQGLAAGEQLLAGVPPHCARALTEVMSHYAREWERLAAGMQQTDPMNGSWRAVR</sequence>
<gene>
    <name evidence="3" type="ORF">OG814_03265</name>
</gene>
<dbReference type="Gene3D" id="1.10.10.10">
    <property type="entry name" value="Winged helix-like DNA-binding domain superfamily/Winged helix DNA-binding domain"/>
    <property type="match status" value="1"/>
</dbReference>
<dbReference type="SMART" id="SM00470">
    <property type="entry name" value="ParB"/>
    <property type="match status" value="1"/>
</dbReference>
<feature type="domain" description="ParB-like N-terminal" evidence="2">
    <location>
        <begin position="2"/>
        <end position="83"/>
    </location>
</feature>
<protein>
    <submittedName>
        <fullName evidence="3">Helix-turn-helix domain-containing protein</fullName>
    </submittedName>
</protein>
<dbReference type="InterPro" id="IPR036388">
    <property type="entry name" value="WH-like_DNA-bd_sf"/>
</dbReference>
<reference evidence="3 4" key="1">
    <citation type="submission" date="2022-10" db="EMBL/GenBank/DDBJ databases">
        <title>The complete genomes of actinobacterial strains from the NBC collection.</title>
        <authorList>
            <person name="Joergensen T.S."/>
            <person name="Alvarez Arevalo M."/>
            <person name="Sterndorff E.B."/>
            <person name="Faurdal D."/>
            <person name="Vuksanovic O."/>
            <person name="Mourched A.-S."/>
            <person name="Charusanti P."/>
            <person name="Shaw S."/>
            <person name="Blin K."/>
            <person name="Weber T."/>
        </authorList>
    </citation>
    <scope>NUCLEOTIDE SEQUENCE [LARGE SCALE GENOMIC DNA]</scope>
    <source>
        <strain evidence="3 4">NBC_00123</strain>
    </source>
</reference>
<feature type="region of interest" description="Disordered" evidence="1">
    <location>
        <begin position="125"/>
        <end position="172"/>
    </location>
</feature>
<evidence type="ECO:0000313" key="4">
    <source>
        <dbReference type="Proteomes" id="UP001622594"/>
    </source>
</evidence>
<dbReference type="EMBL" id="CP108188">
    <property type="protein sequence ID" value="WTR68350.1"/>
    <property type="molecule type" value="Genomic_DNA"/>
</dbReference>
<keyword evidence="4" id="KW-1185">Reference proteome</keyword>
<evidence type="ECO:0000256" key="1">
    <source>
        <dbReference type="SAM" id="MobiDB-lite"/>
    </source>
</evidence>
<proteinExistence type="predicted"/>
<dbReference type="RefSeq" id="WP_327165862.1">
    <property type="nucleotide sequence ID" value="NZ_CP108062.1"/>
</dbReference>
<dbReference type="InterPro" id="IPR005471">
    <property type="entry name" value="Tscrpt_reg_IclR_N"/>
</dbReference>
<feature type="compositionally biased region" description="Basic and acidic residues" evidence="1">
    <location>
        <begin position="146"/>
        <end position="161"/>
    </location>
</feature>
<accession>A0ABZ1L660</accession>
<organism evidence="3 4">
    <name type="scientific">Streptomyces zaomyceticus</name>
    <dbReference type="NCBI Taxonomy" id="68286"/>
    <lineage>
        <taxon>Bacteria</taxon>
        <taxon>Bacillati</taxon>
        <taxon>Actinomycetota</taxon>
        <taxon>Actinomycetes</taxon>
        <taxon>Kitasatosporales</taxon>
        <taxon>Streptomycetaceae</taxon>
        <taxon>Streptomyces</taxon>
    </lineage>
</organism>
<evidence type="ECO:0000313" key="3">
    <source>
        <dbReference type="EMBL" id="WTR68350.1"/>
    </source>
</evidence>
<dbReference type="Pfam" id="PF09339">
    <property type="entry name" value="HTH_IclR"/>
    <property type="match status" value="1"/>
</dbReference>
<dbReference type="Proteomes" id="UP001622594">
    <property type="component" value="Chromosome"/>
</dbReference>
<dbReference type="InterPro" id="IPR003115">
    <property type="entry name" value="ParB_N"/>
</dbReference>